<dbReference type="Gene3D" id="1.10.510.10">
    <property type="entry name" value="Transferase(Phosphotransferase) domain 1"/>
    <property type="match status" value="1"/>
</dbReference>
<dbReference type="InterPro" id="IPR000719">
    <property type="entry name" value="Prot_kinase_dom"/>
</dbReference>
<feature type="domain" description="Protein kinase" evidence="9">
    <location>
        <begin position="6"/>
        <end position="254"/>
    </location>
</feature>
<dbReference type="InterPro" id="IPR011009">
    <property type="entry name" value="Kinase-like_dom_sf"/>
</dbReference>
<evidence type="ECO:0000256" key="1">
    <source>
        <dbReference type="ARBA" id="ARBA00012513"/>
    </source>
</evidence>
<evidence type="ECO:0000313" key="10">
    <source>
        <dbReference type="EMBL" id="AJF69700.1"/>
    </source>
</evidence>
<organism evidence="10 11">
    <name type="scientific">Streptomyces vietnamensis</name>
    <dbReference type="NCBI Taxonomy" id="362257"/>
    <lineage>
        <taxon>Bacteria</taxon>
        <taxon>Bacillati</taxon>
        <taxon>Actinomycetota</taxon>
        <taxon>Actinomycetes</taxon>
        <taxon>Kitasatosporales</taxon>
        <taxon>Streptomycetaceae</taxon>
        <taxon>Streptomyces</taxon>
    </lineage>
</organism>
<keyword evidence="2" id="KW-0723">Serine/threonine-protein kinase</keyword>
<proteinExistence type="predicted"/>
<evidence type="ECO:0000259" key="9">
    <source>
        <dbReference type="PROSITE" id="PS50011"/>
    </source>
</evidence>
<keyword evidence="3" id="KW-0808">Transferase</keyword>
<dbReference type="PROSITE" id="PS00108">
    <property type="entry name" value="PROTEIN_KINASE_ST"/>
    <property type="match status" value="1"/>
</dbReference>
<evidence type="ECO:0000313" key="11">
    <source>
        <dbReference type="Proteomes" id="UP000031774"/>
    </source>
</evidence>
<accession>A0A0B5I6K9</accession>
<dbReference type="AlphaFoldDB" id="A0A0B5I6K9"/>
<keyword evidence="11" id="KW-1185">Reference proteome</keyword>
<dbReference type="Gene3D" id="3.40.1000.10">
    <property type="entry name" value="Mog1/PsbP, alpha/beta/alpha sandwich"/>
    <property type="match status" value="1"/>
</dbReference>
<dbReference type="InterPro" id="IPR017441">
    <property type="entry name" value="Protein_kinase_ATP_BS"/>
</dbReference>
<keyword evidence="5" id="KW-0418">Kinase</keyword>
<dbReference type="PANTHER" id="PTHR43289">
    <property type="entry name" value="MITOGEN-ACTIVATED PROTEIN KINASE KINASE KINASE 20-RELATED"/>
    <property type="match status" value="1"/>
</dbReference>
<evidence type="ECO:0000256" key="3">
    <source>
        <dbReference type="ARBA" id="ARBA00022679"/>
    </source>
</evidence>
<name>A0A0B5I6K9_9ACTN</name>
<dbReference type="SUPFAM" id="SSF56112">
    <property type="entry name" value="Protein kinase-like (PK-like)"/>
    <property type="match status" value="1"/>
</dbReference>
<dbReference type="EC" id="2.7.11.1" evidence="1"/>
<evidence type="ECO:0000256" key="5">
    <source>
        <dbReference type="ARBA" id="ARBA00022777"/>
    </source>
</evidence>
<dbReference type="GO" id="GO:0004674">
    <property type="term" value="F:protein serine/threonine kinase activity"/>
    <property type="evidence" value="ECO:0007669"/>
    <property type="project" value="UniProtKB-KW"/>
</dbReference>
<keyword evidence="4 7" id="KW-0547">Nucleotide-binding</keyword>
<dbReference type="Pfam" id="PF00069">
    <property type="entry name" value="Pkinase"/>
    <property type="match status" value="1"/>
</dbReference>
<gene>
    <name evidence="10" type="ORF">SVTN_12055</name>
</gene>
<keyword evidence="6 7" id="KW-0067">ATP-binding</keyword>
<dbReference type="CDD" id="cd14014">
    <property type="entry name" value="STKc_PknB_like"/>
    <property type="match status" value="1"/>
</dbReference>
<dbReference type="GO" id="GO:0005524">
    <property type="term" value="F:ATP binding"/>
    <property type="evidence" value="ECO:0007669"/>
    <property type="project" value="UniProtKB-UniRule"/>
</dbReference>
<feature type="compositionally biased region" description="Low complexity" evidence="8">
    <location>
        <begin position="355"/>
        <end position="392"/>
    </location>
</feature>
<dbReference type="SMART" id="SM00220">
    <property type="entry name" value="S_TKc"/>
    <property type="match status" value="1"/>
</dbReference>
<sequence>MIGGRYRLGERLGQGGMGVVRRATDELLGRPVAVKTLALDSGADPADALREARVVAQVRHPHVIVVHDVVEHEGRPALVMELVDGGSLADRLAAGGVLSPRETARLGLDLLDALSAAHARNVLHRDVKPANVLLEKDTGRAVLTDFGIASLPGAATLSRTGVFIGTPEYTAPERMQGGDAGPASDLWSLGALLCAAATGTSPFRRDSIGAVLHAIVYEEIRPSERMGPLVPVVQGLLERDPALRLGAAEARRLLAACAAGEDPGAPAPAPTARATVVTAVRDRAMVPDPAVPAAAAVAALAAVPDTATGDRGSGSRRPKALPFVAAAVAVCAAAATVAVLVAMKDEPPTGAAGRPSGTVGSTTSSAPATTTPAPTSAPPSTAASTAGAAPGSEADRYPSREVTDASGFALLVPVGATRSSDGVRVFYTSSDGAVRVGVRIRPIPPGGAIGVMRTSDENGPQSNPGYRDALVQETTHRGLPAARWEFTWNGFTGAEGPRHTIDVCWEKGGTLYDVWVSAPVDRSEEGRIRFDDALESFRTTGG</sequence>
<dbReference type="STRING" id="362257.SVTN_12055"/>
<evidence type="ECO:0000256" key="6">
    <source>
        <dbReference type="ARBA" id="ARBA00022840"/>
    </source>
</evidence>
<dbReference type="Proteomes" id="UP000031774">
    <property type="component" value="Chromosome"/>
</dbReference>
<dbReference type="PANTHER" id="PTHR43289:SF6">
    <property type="entry name" value="SERINE_THREONINE-PROTEIN KINASE NEKL-3"/>
    <property type="match status" value="1"/>
</dbReference>
<dbReference type="PROSITE" id="PS50011">
    <property type="entry name" value="PROTEIN_KINASE_DOM"/>
    <property type="match status" value="1"/>
</dbReference>
<evidence type="ECO:0000256" key="8">
    <source>
        <dbReference type="SAM" id="MobiDB-lite"/>
    </source>
</evidence>
<dbReference type="HOGENOM" id="CLU_000288_63_44_11"/>
<evidence type="ECO:0000256" key="7">
    <source>
        <dbReference type="PROSITE-ProRule" id="PRU10141"/>
    </source>
</evidence>
<dbReference type="KEGG" id="svt:SVTN_12055"/>
<evidence type="ECO:0000256" key="2">
    <source>
        <dbReference type="ARBA" id="ARBA00022527"/>
    </source>
</evidence>
<feature type="region of interest" description="Disordered" evidence="8">
    <location>
        <begin position="347"/>
        <end position="400"/>
    </location>
</feature>
<dbReference type="EMBL" id="CP010407">
    <property type="protein sequence ID" value="AJF69700.1"/>
    <property type="molecule type" value="Genomic_DNA"/>
</dbReference>
<dbReference type="PROSITE" id="PS00107">
    <property type="entry name" value="PROTEIN_KINASE_ATP"/>
    <property type="match status" value="1"/>
</dbReference>
<reference evidence="10 11" key="1">
    <citation type="submission" date="2014-12" db="EMBL/GenBank/DDBJ databases">
        <title>Complete genome sequence of Streptomyces vietnamensis strain GIMV4.0001, a genetic manipulable producer of the benzoisochromanequinone antibiotic granaticin.</title>
        <authorList>
            <person name="Deng M.R."/>
            <person name="Guo J."/>
            <person name="Ma L.Y."/>
            <person name="Feng G.D."/>
            <person name="Mo C.Y."/>
            <person name="Zhu H.H."/>
        </authorList>
    </citation>
    <scope>NUCLEOTIDE SEQUENCE [LARGE SCALE GENOMIC DNA]</scope>
    <source>
        <strain evidence="11">GIMV4.0001</strain>
    </source>
</reference>
<protein>
    <recommendedName>
        <fullName evidence="1">non-specific serine/threonine protein kinase</fullName>
        <ecNumber evidence="1">2.7.11.1</ecNumber>
    </recommendedName>
</protein>
<feature type="binding site" evidence="7">
    <location>
        <position position="35"/>
    </location>
    <ligand>
        <name>ATP</name>
        <dbReference type="ChEBI" id="CHEBI:30616"/>
    </ligand>
</feature>
<evidence type="ECO:0000256" key="4">
    <source>
        <dbReference type="ARBA" id="ARBA00022741"/>
    </source>
</evidence>
<dbReference type="InterPro" id="IPR008271">
    <property type="entry name" value="Ser/Thr_kinase_AS"/>
</dbReference>